<gene>
    <name evidence="2" type="ORF">HNY73_011776</name>
</gene>
<proteinExistence type="predicted"/>
<reference evidence="2" key="2">
    <citation type="submission" date="2020-06" db="EMBL/GenBank/DDBJ databases">
        <authorList>
            <person name="Sheffer M."/>
        </authorList>
    </citation>
    <scope>NUCLEOTIDE SEQUENCE</scope>
</reference>
<dbReference type="SMART" id="SM00005">
    <property type="entry name" value="DEATH"/>
    <property type="match status" value="1"/>
</dbReference>
<feature type="domain" description="Death" evidence="1">
    <location>
        <begin position="133"/>
        <end position="202"/>
    </location>
</feature>
<dbReference type="AlphaFoldDB" id="A0A8T0ESW1"/>
<name>A0A8T0ESW1_ARGBR</name>
<evidence type="ECO:0000313" key="3">
    <source>
        <dbReference type="Proteomes" id="UP000807504"/>
    </source>
</evidence>
<dbReference type="GO" id="GO:0007165">
    <property type="term" value="P:signal transduction"/>
    <property type="evidence" value="ECO:0007669"/>
    <property type="project" value="InterPro"/>
</dbReference>
<evidence type="ECO:0000259" key="1">
    <source>
        <dbReference type="PROSITE" id="PS50017"/>
    </source>
</evidence>
<dbReference type="Pfam" id="PF00531">
    <property type="entry name" value="Death"/>
    <property type="match status" value="1"/>
</dbReference>
<protein>
    <submittedName>
        <fullName evidence="2">FAS-associated death domain protein like</fullName>
    </submittedName>
</protein>
<dbReference type="EMBL" id="JABXBU010001863">
    <property type="protein sequence ID" value="KAF8781375.1"/>
    <property type="molecule type" value="Genomic_DNA"/>
</dbReference>
<dbReference type="SUPFAM" id="SSF47986">
    <property type="entry name" value="DEATH domain"/>
    <property type="match status" value="1"/>
</dbReference>
<reference evidence="2" key="1">
    <citation type="journal article" date="2020" name="bioRxiv">
        <title>Chromosome-level reference genome of the European wasp spider Argiope bruennichi: a resource for studies on range expansion and evolutionary adaptation.</title>
        <authorList>
            <person name="Sheffer M.M."/>
            <person name="Hoppe A."/>
            <person name="Krehenwinkel H."/>
            <person name="Uhl G."/>
            <person name="Kuss A.W."/>
            <person name="Jensen L."/>
            <person name="Jensen C."/>
            <person name="Gillespie R.G."/>
            <person name="Hoff K.J."/>
            <person name="Prost S."/>
        </authorList>
    </citation>
    <scope>NUCLEOTIDE SEQUENCE</scope>
</reference>
<dbReference type="InterPro" id="IPR011029">
    <property type="entry name" value="DEATH-like_dom_sf"/>
</dbReference>
<dbReference type="OMA" id="WMINEKE"/>
<keyword evidence="3" id="KW-1185">Reference proteome</keyword>
<dbReference type="InterPro" id="IPR000488">
    <property type="entry name" value="Death_dom"/>
</dbReference>
<accession>A0A8T0ESW1</accession>
<dbReference type="PROSITE" id="PS50017">
    <property type="entry name" value="DEATH_DOMAIN"/>
    <property type="match status" value="1"/>
</dbReference>
<sequence>MINCYPQYSILKSKIVEEAGHFFSLEQIKEYFAAVINSRRALSKVKSLMCIIRLLEERDVLNYRNVTCLEQLGDLLKNSKIKNLVHFYKKLYLYEEEQCICGIQSSFQPDPVPVSQQPDNHLFQNKNHMLNDLKDALKNISLRVGKVWPYLARELGIEEICIDRIRAEFPKNFERQAQAALHLWLSREKENASIERLDAALNGRHCLRHGLGTFLREPGFVPM</sequence>
<comment type="caution">
    <text evidence="2">The sequence shown here is derived from an EMBL/GenBank/DDBJ whole genome shotgun (WGS) entry which is preliminary data.</text>
</comment>
<dbReference type="OrthoDB" id="100767at2759"/>
<dbReference type="Gene3D" id="1.10.533.10">
    <property type="entry name" value="Death Domain, Fas"/>
    <property type="match status" value="1"/>
</dbReference>
<organism evidence="2 3">
    <name type="scientific">Argiope bruennichi</name>
    <name type="common">Wasp spider</name>
    <name type="synonym">Aranea bruennichi</name>
    <dbReference type="NCBI Taxonomy" id="94029"/>
    <lineage>
        <taxon>Eukaryota</taxon>
        <taxon>Metazoa</taxon>
        <taxon>Ecdysozoa</taxon>
        <taxon>Arthropoda</taxon>
        <taxon>Chelicerata</taxon>
        <taxon>Arachnida</taxon>
        <taxon>Araneae</taxon>
        <taxon>Araneomorphae</taxon>
        <taxon>Entelegynae</taxon>
        <taxon>Araneoidea</taxon>
        <taxon>Araneidae</taxon>
        <taxon>Argiope</taxon>
    </lineage>
</organism>
<evidence type="ECO:0000313" key="2">
    <source>
        <dbReference type="EMBL" id="KAF8781375.1"/>
    </source>
</evidence>
<dbReference type="Proteomes" id="UP000807504">
    <property type="component" value="Unassembled WGS sequence"/>
</dbReference>